<gene>
    <name evidence="1" type="ORF">RHMOL_Rhmol10G0093800</name>
</gene>
<evidence type="ECO:0000313" key="1">
    <source>
        <dbReference type="EMBL" id="KAI8534488.1"/>
    </source>
</evidence>
<accession>A0ACC0M250</accession>
<reference evidence="1" key="1">
    <citation type="submission" date="2022-02" db="EMBL/GenBank/DDBJ databases">
        <title>Plant Genome Project.</title>
        <authorList>
            <person name="Zhang R.-G."/>
        </authorList>
    </citation>
    <scope>NUCLEOTIDE SEQUENCE</scope>
    <source>
        <strain evidence="1">AT1</strain>
    </source>
</reference>
<name>A0ACC0M250_RHOML</name>
<protein>
    <submittedName>
        <fullName evidence="1">Uncharacterized protein</fullName>
    </submittedName>
</protein>
<organism evidence="1 2">
    <name type="scientific">Rhododendron molle</name>
    <name type="common">Chinese azalea</name>
    <name type="synonym">Azalea mollis</name>
    <dbReference type="NCBI Taxonomy" id="49168"/>
    <lineage>
        <taxon>Eukaryota</taxon>
        <taxon>Viridiplantae</taxon>
        <taxon>Streptophyta</taxon>
        <taxon>Embryophyta</taxon>
        <taxon>Tracheophyta</taxon>
        <taxon>Spermatophyta</taxon>
        <taxon>Magnoliopsida</taxon>
        <taxon>eudicotyledons</taxon>
        <taxon>Gunneridae</taxon>
        <taxon>Pentapetalae</taxon>
        <taxon>asterids</taxon>
        <taxon>Ericales</taxon>
        <taxon>Ericaceae</taxon>
        <taxon>Ericoideae</taxon>
        <taxon>Rhodoreae</taxon>
        <taxon>Rhododendron</taxon>
    </lineage>
</organism>
<dbReference type="EMBL" id="CM046397">
    <property type="protein sequence ID" value="KAI8534488.1"/>
    <property type="molecule type" value="Genomic_DNA"/>
</dbReference>
<dbReference type="Proteomes" id="UP001062846">
    <property type="component" value="Chromosome 10"/>
</dbReference>
<sequence length="666" mass="76067">MPKADKAPYIRSANEAKAKKPKEKRKTAMFKCSVTKIYNNCIVQPIFRSRCSPKKLGELNKKLTNNQRKVVQQLGFGSLLNLQCNMLPRDFIWKLVEHFNPKTRTLEFGRLRTYEITTADVARALGFKLGGVLVPTNCEDDHVKHIKSLFLEKGKKLTRGLTVKMMDHVFDKKTFGKKFKAAYVLYALCCFLCPTTKDEAGPKLFPDVRDLDAIPHYAWPQFVLDWLLLYFDKEPMGMTVGQEGGPLIECWTQLRIQQRIAKEENLELLDPTLSQFPQPRLRHPICIEGFQLAKRMFIKQVEQIKKTDDNLMEALGNKPTERDECISDFQNKPSGEQNESDESDGGSESDKCDGGEENDGGEEGDESDSDGGEKGDESRSDVGEESDRGQEGDETDEGEETEHTDGGEKIEGDDGGEETKCAEKDVEPKGVEPMSHFPEIDNQVDMPIYTPELVTIHDYAQAGIYDRVDKRHAGENKQGKEELDQQKKEEVDKEKDDDKMDEQVSVQGEEPVALSKPSKRQPNRVLKRSQSRKTPYVAHPEVKESKYTNEENSVYVYLMKQTAKSNRLSVFKNEGIGWILDMDQLQKEFKPRGHMSLFENLRKHETIRNHAVLNDEVHPQNLGYDVAMCSVISGLYKVMQWTRKNLNKEFHEWPIVHPQVPQQSNT</sequence>
<comment type="caution">
    <text evidence="1">The sequence shown here is derived from an EMBL/GenBank/DDBJ whole genome shotgun (WGS) entry which is preliminary data.</text>
</comment>
<proteinExistence type="predicted"/>
<evidence type="ECO:0000313" key="2">
    <source>
        <dbReference type="Proteomes" id="UP001062846"/>
    </source>
</evidence>
<keyword evidence="2" id="KW-1185">Reference proteome</keyword>